<dbReference type="EMBL" id="BARS01028347">
    <property type="protein sequence ID" value="GAG07383.1"/>
    <property type="molecule type" value="Genomic_DNA"/>
</dbReference>
<name>X0V4D6_9ZZZZ</name>
<reference evidence="2" key="1">
    <citation type="journal article" date="2014" name="Front. Microbiol.">
        <title>High frequency of phylogenetically diverse reductive dehalogenase-homologous genes in deep subseafloor sedimentary metagenomes.</title>
        <authorList>
            <person name="Kawai M."/>
            <person name="Futagami T."/>
            <person name="Toyoda A."/>
            <person name="Takaki Y."/>
            <person name="Nishi S."/>
            <person name="Hori S."/>
            <person name="Arai W."/>
            <person name="Tsubouchi T."/>
            <person name="Morono Y."/>
            <person name="Uchiyama I."/>
            <person name="Ito T."/>
            <person name="Fujiyama A."/>
            <person name="Inagaki F."/>
            <person name="Takami H."/>
        </authorList>
    </citation>
    <scope>NUCLEOTIDE SEQUENCE</scope>
    <source>
        <strain evidence="2">Expedition CK06-06</strain>
    </source>
</reference>
<proteinExistence type="predicted"/>
<gene>
    <name evidence="2" type="ORF">S01H1_44438</name>
</gene>
<keyword evidence="1" id="KW-1133">Transmembrane helix</keyword>
<dbReference type="AlphaFoldDB" id="X0V4D6"/>
<evidence type="ECO:0000256" key="1">
    <source>
        <dbReference type="SAM" id="Phobius"/>
    </source>
</evidence>
<comment type="caution">
    <text evidence="2">The sequence shown here is derived from an EMBL/GenBank/DDBJ whole genome shotgun (WGS) entry which is preliminary data.</text>
</comment>
<accession>X0V4D6</accession>
<keyword evidence="1" id="KW-0812">Transmembrane</keyword>
<organism evidence="2">
    <name type="scientific">marine sediment metagenome</name>
    <dbReference type="NCBI Taxonomy" id="412755"/>
    <lineage>
        <taxon>unclassified sequences</taxon>
        <taxon>metagenomes</taxon>
        <taxon>ecological metagenomes</taxon>
    </lineage>
</organism>
<keyword evidence="1" id="KW-0472">Membrane</keyword>
<sequence length="44" mass="5300">MDWFIWYLVMGILVSMEILNLTDFEERKKLGRICTPTIITIIWP</sequence>
<protein>
    <submittedName>
        <fullName evidence="2">Uncharacterized protein</fullName>
    </submittedName>
</protein>
<feature type="transmembrane region" description="Helical" evidence="1">
    <location>
        <begin position="6"/>
        <end position="22"/>
    </location>
</feature>
<evidence type="ECO:0000313" key="2">
    <source>
        <dbReference type="EMBL" id="GAG07383.1"/>
    </source>
</evidence>
<feature type="non-terminal residue" evidence="2">
    <location>
        <position position="44"/>
    </location>
</feature>